<sequence length="251" mass="28618">MASSPVPPLRKFSENIYIYESQILPPNQKHFQGENHLSGTFLQRSNTLSYVYPEHPPPSSPDICRTRSTLGKTNKQRVRIKRVLMHVFSNSGGINLEVVCSIWLDLYPNGPPPLPLHALILDSTPSGVSFFCEFPHWTAAFVMEFSFLRRLMAHMISTLMVTFLMGVWPLLQRRESLPARGRYVVNTPGTNPVPAVRLYIYSKTDPFMGHKYVEAHALEANEVEYKVFWRGLQVRTFRACESGSGKVLESY</sequence>
<dbReference type="AlphaFoldDB" id="A0A5M9MWG5"/>
<dbReference type="Proteomes" id="UP000324241">
    <property type="component" value="Unassembled WGS sequence"/>
</dbReference>
<dbReference type="VEuPathDB" id="FungiDB:EYZ11_006345"/>
<gene>
    <name evidence="2" type="ORF">ATNIH1004_000354</name>
</gene>
<keyword evidence="1" id="KW-0472">Membrane</keyword>
<name>A0A5M9MWG5_9EURO</name>
<accession>A0A5M9MWG5</accession>
<keyword evidence="1" id="KW-1133">Transmembrane helix</keyword>
<comment type="caution">
    <text evidence="2">The sequence shown here is derived from an EMBL/GenBank/DDBJ whole genome shotgun (WGS) entry which is preliminary data.</text>
</comment>
<proteinExistence type="predicted"/>
<dbReference type="InterPro" id="IPR008547">
    <property type="entry name" value="DUF829_TMEM53"/>
</dbReference>
<protein>
    <submittedName>
        <fullName evidence="2">Uncharacterized protein</fullName>
    </submittedName>
</protein>
<dbReference type="EMBL" id="QUQM01000002">
    <property type="protein sequence ID" value="KAA8651471.1"/>
    <property type="molecule type" value="Genomic_DNA"/>
</dbReference>
<dbReference type="GeneID" id="54323056"/>
<evidence type="ECO:0000256" key="1">
    <source>
        <dbReference type="SAM" id="Phobius"/>
    </source>
</evidence>
<feature type="transmembrane region" description="Helical" evidence="1">
    <location>
        <begin position="151"/>
        <end position="171"/>
    </location>
</feature>
<dbReference type="OrthoDB" id="77878at2759"/>
<evidence type="ECO:0000313" key="2">
    <source>
        <dbReference type="EMBL" id="KAA8651471.1"/>
    </source>
</evidence>
<reference evidence="2 3" key="1">
    <citation type="submission" date="2019-08" db="EMBL/GenBank/DDBJ databases">
        <title>The genome sequence of a newly discovered highly antifungal drug resistant Aspergillus species, Aspergillus tanneri NIH 1004.</title>
        <authorList>
            <person name="Mounaud S."/>
            <person name="Singh I."/>
            <person name="Joardar V."/>
            <person name="Pakala S."/>
            <person name="Pakala S."/>
            <person name="Venepally P."/>
            <person name="Chung J.K."/>
            <person name="Losada L."/>
            <person name="Nierman W.C."/>
        </authorList>
    </citation>
    <scope>NUCLEOTIDE SEQUENCE [LARGE SCALE GENOMIC DNA]</scope>
    <source>
        <strain evidence="2 3">NIH1004</strain>
    </source>
</reference>
<keyword evidence="1" id="KW-0812">Transmembrane</keyword>
<dbReference type="Pfam" id="PF05705">
    <property type="entry name" value="DUF829"/>
    <property type="match status" value="1"/>
</dbReference>
<dbReference type="RefSeq" id="XP_033430832.1">
    <property type="nucleotide sequence ID" value="XM_033565075.1"/>
</dbReference>
<organism evidence="2 3">
    <name type="scientific">Aspergillus tanneri</name>
    <dbReference type="NCBI Taxonomy" id="1220188"/>
    <lineage>
        <taxon>Eukaryota</taxon>
        <taxon>Fungi</taxon>
        <taxon>Dikarya</taxon>
        <taxon>Ascomycota</taxon>
        <taxon>Pezizomycotina</taxon>
        <taxon>Eurotiomycetes</taxon>
        <taxon>Eurotiomycetidae</taxon>
        <taxon>Eurotiales</taxon>
        <taxon>Aspergillaceae</taxon>
        <taxon>Aspergillus</taxon>
        <taxon>Aspergillus subgen. Circumdati</taxon>
    </lineage>
</organism>
<evidence type="ECO:0000313" key="3">
    <source>
        <dbReference type="Proteomes" id="UP000324241"/>
    </source>
</evidence>